<gene>
    <name evidence="2" type="ORF">SULYE_1488</name>
</gene>
<dbReference type="Gene3D" id="2.130.10.10">
    <property type="entry name" value="YVTN repeat-like/Quinoprotein amine dehydrogenase"/>
    <property type="match status" value="1"/>
</dbReference>
<evidence type="ECO:0000313" key="3">
    <source>
        <dbReference type="Proteomes" id="UP000005540"/>
    </source>
</evidence>
<dbReference type="AlphaFoldDB" id="C4FLN4"/>
<protein>
    <submittedName>
        <fullName evidence="2">Putative pega domain protein</fullName>
    </submittedName>
</protein>
<evidence type="ECO:0000259" key="1">
    <source>
        <dbReference type="Pfam" id="PF08308"/>
    </source>
</evidence>
<keyword evidence="3" id="KW-1185">Reference proteome</keyword>
<dbReference type="Proteomes" id="UP000005540">
    <property type="component" value="Unassembled WGS sequence"/>
</dbReference>
<dbReference type="Pfam" id="PF08308">
    <property type="entry name" value="PEGA"/>
    <property type="match status" value="3"/>
</dbReference>
<dbReference type="InterPro" id="IPR011044">
    <property type="entry name" value="Quino_amine_DH_bsu"/>
</dbReference>
<dbReference type="EMBL" id="ABZS01000168">
    <property type="protein sequence ID" value="EEP60015.1"/>
    <property type="molecule type" value="Genomic_DNA"/>
</dbReference>
<dbReference type="PANTHER" id="PTHR36194:SF1">
    <property type="entry name" value="S-LAYER-LIKE PROTEIN"/>
    <property type="match status" value="1"/>
</dbReference>
<dbReference type="PANTHER" id="PTHR36194">
    <property type="entry name" value="S-LAYER-LIKE PROTEIN"/>
    <property type="match status" value="1"/>
</dbReference>
<dbReference type="RefSeq" id="WP_007547877.1">
    <property type="nucleotide sequence ID" value="NZ_ABZS01000168.1"/>
</dbReference>
<name>C4FLN4_9AQUI</name>
<accession>C4FLN4</accession>
<feature type="domain" description="PEGA" evidence="1">
    <location>
        <begin position="93"/>
        <end position="158"/>
    </location>
</feature>
<dbReference type="OrthoDB" id="8793at2"/>
<comment type="caution">
    <text evidence="2">The sequence shown here is derived from an EMBL/GenBank/DDBJ whole genome shotgun (WGS) entry which is preliminary data.</text>
</comment>
<dbReference type="PROSITE" id="PS51257">
    <property type="entry name" value="PROKAR_LIPOPROTEIN"/>
    <property type="match status" value="1"/>
</dbReference>
<dbReference type="SUPFAM" id="SSF50969">
    <property type="entry name" value="YVTN repeat-like/Quinoprotein amine dehydrogenase"/>
    <property type="match status" value="1"/>
</dbReference>
<feature type="domain" description="PEGA" evidence="1">
    <location>
        <begin position="31"/>
        <end position="85"/>
    </location>
</feature>
<reference evidence="2 3" key="1">
    <citation type="submission" date="2009-04" db="EMBL/GenBank/DDBJ databases">
        <authorList>
            <person name="Reysenbach A.-L."/>
            <person name="Heidelberg J.F."/>
            <person name="Nelson W.C."/>
        </authorList>
    </citation>
    <scope>NUCLEOTIDE SEQUENCE [LARGE SCALE GENOMIC DNA]</scope>
    <source>
        <strain evidence="2 3">SS-5</strain>
    </source>
</reference>
<evidence type="ECO:0000313" key="2">
    <source>
        <dbReference type="EMBL" id="EEP60015.1"/>
    </source>
</evidence>
<sequence length="533" mass="59551">MRKGLWFMVFLIFSSFILSSCEGKGKISIQEPKNADVYINGKHVGKTPLELEIKEGSYDITVATTEFDRDTRKGVWVYYDKTTKLVFNPKPTGILQADSIPQGAIVMEGRNYIGKTPFKEYLPVGKHLIIFKYGAVGTSRKVVIEYGKTTSIFVNLTKAVLHLNANPPDAKIYVDEKEIGTSPQNVELDEGVHKITVEKDVYKDTFTIKVKKGDEFYVNYTLEDVQLPPVQAYGPLYMTKDYKYFVSSGKAGIYFWDITDLKPHISLWDPEDIRNFDKFSTFAISDDGKFTTAIKPIKALAYKYKDMKNPVKILVWDNSTASVIVNKVFDVNAFLISFGKDGNNVYVFSKDGKGFVLDAKSGNKIKDISLNESLSVVKGYNNKIYAGTESGKLIVFDTNSDNIEKSENISSGRINDIQVSKDGKYLVIASKEAKVLNLTDLSVFKNVSSNTTVLSANLSPLNSKIALAKADKTVDVYDINGSKLYTISNLTAQPISVIFATEEITITASSVENPTINLWYNGKLLRKWVQTIE</sequence>
<dbReference type="InterPro" id="IPR013229">
    <property type="entry name" value="PEGA"/>
</dbReference>
<feature type="domain" description="PEGA" evidence="1">
    <location>
        <begin position="161"/>
        <end position="225"/>
    </location>
</feature>
<organism evidence="2 3">
    <name type="scientific">Sulfurihydrogenibium yellowstonense SS-5</name>
    <dbReference type="NCBI Taxonomy" id="432331"/>
    <lineage>
        <taxon>Bacteria</taxon>
        <taxon>Pseudomonadati</taxon>
        <taxon>Aquificota</taxon>
        <taxon>Aquificia</taxon>
        <taxon>Aquificales</taxon>
        <taxon>Hydrogenothermaceae</taxon>
        <taxon>Sulfurihydrogenibium</taxon>
    </lineage>
</organism>
<proteinExistence type="predicted"/>
<dbReference type="InterPro" id="IPR015943">
    <property type="entry name" value="WD40/YVTN_repeat-like_dom_sf"/>
</dbReference>